<dbReference type="InterPro" id="IPR006140">
    <property type="entry name" value="D-isomer_DH_NAD-bd"/>
</dbReference>
<evidence type="ECO:0000259" key="7">
    <source>
        <dbReference type="Pfam" id="PF11890"/>
    </source>
</evidence>
<dbReference type="AlphaFoldDB" id="W0FLQ4"/>
<dbReference type="InterPro" id="IPR038251">
    <property type="entry name" value="PdxB_dimer_sf"/>
</dbReference>
<dbReference type="SUPFAM" id="SSF51735">
    <property type="entry name" value="NAD(P)-binding Rossmann-fold domains"/>
    <property type="match status" value="1"/>
</dbReference>
<dbReference type="InterPro" id="IPR020921">
    <property type="entry name" value="Erythronate-4-P_DHase"/>
</dbReference>
<dbReference type="InterPro" id="IPR036291">
    <property type="entry name" value="NAD(P)-bd_dom_sf"/>
</dbReference>
<feature type="domain" description="Erythronate-4-phosphate dehydrogenase dimerisation" evidence="7">
    <location>
        <begin position="304"/>
        <end position="371"/>
    </location>
</feature>
<dbReference type="InterPro" id="IPR050418">
    <property type="entry name" value="D-iso_2-hydroxyacid_DH_PdxB"/>
</dbReference>
<evidence type="ECO:0000256" key="1">
    <source>
        <dbReference type="ARBA" id="ARBA00005854"/>
    </source>
</evidence>
<evidence type="ECO:0000256" key="2">
    <source>
        <dbReference type="ARBA" id="ARBA00022490"/>
    </source>
</evidence>
<keyword evidence="5" id="KW-0664">Pyridoxine biosynthesis</keyword>
<keyword evidence="2" id="KW-0963">Cytoplasm</keyword>
<keyword evidence="4" id="KW-0520">NAD</keyword>
<reference evidence="8" key="1">
    <citation type="journal article" date="2013" name="PLoS ONE">
        <title>Metagenomic insights into the carbohydrate-active enzymes carried by the microorganisms adhering to solid digesta in the rumen of cows.</title>
        <authorList>
            <person name="Wang L."/>
            <person name="Hatem A."/>
            <person name="Catalyurek U.V."/>
            <person name="Morrison M."/>
            <person name="Yu Z."/>
        </authorList>
    </citation>
    <scope>NUCLEOTIDE SEQUENCE</scope>
</reference>
<dbReference type="Pfam" id="PF11890">
    <property type="entry name" value="DUF3410"/>
    <property type="match status" value="1"/>
</dbReference>
<dbReference type="InterPro" id="IPR029753">
    <property type="entry name" value="D-isomer_DH_CS"/>
</dbReference>
<accession>W0FLQ4</accession>
<evidence type="ECO:0000259" key="6">
    <source>
        <dbReference type="Pfam" id="PF02826"/>
    </source>
</evidence>
<protein>
    <submittedName>
        <fullName evidence="8">4-phosphoerythronate dehydrogenase</fullName>
    </submittedName>
</protein>
<evidence type="ECO:0000256" key="4">
    <source>
        <dbReference type="ARBA" id="ARBA00023027"/>
    </source>
</evidence>
<feature type="domain" description="D-isomer specific 2-hydroxyacid dehydrogenase NAD-binding" evidence="6">
    <location>
        <begin position="107"/>
        <end position="256"/>
    </location>
</feature>
<evidence type="ECO:0000256" key="3">
    <source>
        <dbReference type="ARBA" id="ARBA00023002"/>
    </source>
</evidence>
<dbReference type="EMBL" id="KC246855">
    <property type="protein sequence ID" value="AHF25866.1"/>
    <property type="molecule type" value="Genomic_DNA"/>
</dbReference>
<organism evidence="8">
    <name type="scientific">uncultured bacterium Contigcl_1493</name>
    <dbReference type="NCBI Taxonomy" id="1393647"/>
    <lineage>
        <taxon>Bacteria</taxon>
        <taxon>environmental samples</taxon>
    </lineage>
</organism>
<dbReference type="PROSITE" id="PS00065">
    <property type="entry name" value="D_2_HYDROXYACID_DH_1"/>
    <property type="match status" value="1"/>
</dbReference>
<dbReference type="PANTHER" id="PTHR43761:SF1">
    <property type="entry name" value="D-ISOMER SPECIFIC 2-HYDROXYACID DEHYDROGENASE CATALYTIC DOMAIN-CONTAINING PROTEIN-RELATED"/>
    <property type="match status" value="1"/>
</dbReference>
<dbReference type="Pfam" id="PF02826">
    <property type="entry name" value="2-Hacid_dh_C"/>
    <property type="match status" value="1"/>
</dbReference>
<dbReference type="GO" id="GO:0046983">
    <property type="term" value="F:protein dimerization activity"/>
    <property type="evidence" value="ECO:0007669"/>
    <property type="project" value="InterPro"/>
</dbReference>
<dbReference type="Gene3D" id="3.40.50.720">
    <property type="entry name" value="NAD(P)-binding Rossmann-like Domain"/>
    <property type="match status" value="2"/>
</dbReference>
<dbReference type="Gene3D" id="3.30.1370.170">
    <property type="match status" value="1"/>
</dbReference>
<dbReference type="GO" id="GO:0005737">
    <property type="term" value="C:cytoplasm"/>
    <property type="evidence" value="ECO:0007669"/>
    <property type="project" value="InterPro"/>
</dbReference>
<dbReference type="GO" id="GO:0008615">
    <property type="term" value="P:pyridoxine biosynthetic process"/>
    <property type="evidence" value="ECO:0007669"/>
    <property type="project" value="UniProtKB-KW"/>
</dbReference>
<evidence type="ECO:0000313" key="8">
    <source>
        <dbReference type="EMBL" id="AHF25866.1"/>
    </source>
</evidence>
<dbReference type="CDD" id="cd12158">
    <property type="entry name" value="ErythrP_dh"/>
    <property type="match status" value="1"/>
</dbReference>
<name>W0FLQ4_9BACT</name>
<comment type="similarity">
    <text evidence="1">Belongs to the D-isomer specific 2-hydroxyacid dehydrogenase family.</text>
</comment>
<dbReference type="HAMAP" id="MF_01825">
    <property type="entry name" value="PdxB"/>
    <property type="match status" value="1"/>
</dbReference>
<dbReference type="PANTHER" id="PTHR43761">
    <property type="entry name" value="D-ISOMER SPECIFIC 2-HYDROXYACID DEHYDROGENASE FAMILY PROTEIN (AFU_ORTHOLOGUE AFUA_1G13630)"/>
    <property type="match status" value="1"/>
</dbReference>
<dbReference type="SUPFAM" id="SSF52283">
    <property type="entry name" value="Formate/glycerate dehydrogenase catalytic domain-like"/>
    <property type="match status" value="1"/>
</dbReference>
<dbReference type="GO" id="GO:0033711">
    <property type="term" value="F:4-phosphoerythronate dehydrogenase activity"/>
    <property type="evidence" value="ECO:0007669"/>
    <property type="project" value="InterPro"/>
</dbReference>
<dbReference type="NCBIfam" id="NF001309">
    <property type="entry name" value="PRK00257.1"/>
    <property type="match status" value="1"/>
</dbReference>
<dbReference type="GO" id="GO:0051287">
    <property type="term" value="F:NAD binding"/>
    <property type="evidence" value="ECO:0007669"/>
    <property type="project" value="InterPro"/>
</dbReference>
<dbReference type="InterPro" id="IPR024531">
    <property type="entry name" value="Erythronate-4-P_DHase_dimer"/>
</dbReference>
<keyword evidence="3" id="KW-0560">Oxidoreductase</keyword>
<evidence type="ECO:0000256" key="5">
    <source>
        <dbReference type="ARBA" id="ARBA00023096"/>
    </source>
</evidence>
<dbReference type="PROSITE" id="PS00671">
    <property type="entry name" value="D_2_HYDROXYACID_DH_3"/>
    <property type="match status" value="1"/>
</dbReference>
<dbReference type="InterPro" id="IPR029752">
    <property type="entry name" value="D-isomer_DH_CS1"/>
</dbReference>
<proteinExistence type="inferred from homology"/>
<sequence>MKIVCDNKIPFLRGVFEPYAEVVYLPGGETTPAVVRDADAVVTRTRTRCDAALLAGSAVRVIATATIGYDHIDTAWCEAHGILWRNAPGCNSRSVQQYVGAALCALARRHGLRLDALTLGVVGVGNVGSKVAQTAAALGMRVLLCDPPRARREGPDGFVSLDEIISRSDIVTLHVPLSRAGEDATWHLFDAARLAAMRPGQILINSSRGPVVDNAALKAALAAKALRCAVLDVWEGEPAPDRGLLDLVDIATPHIAGYSADGKATGTAAAVQTVAARLGLPLTDWRPAGIPAPAQPLSFVLDAAGKSLQEALSEALLYTYDILADDRALRAHPECFEQLRGDYPVRREPTAFAVRLRGGTDALAARLRALGFRVEE</sequence>